<dbReference type="RefSeq" id="XP_007769217.1">
    <property type="nucleotide sequence ID" value="XM_007771027.1"/>
</dbReference>
<sequence length="344" mass="38272">MSFDPTSNSRKKRPSTALELDPSGRTSVPGVVESTPTSGRWKSPPTAGQPSEGDLRKMRQRKVSDVRSPTGTPGAFTGHDRQASKASLAKTPSPTPESFHAGMLTRAFNAAQDPTTPQKSAETVADTKETIDHTPLPEPNSESRIERQPREGDSAFQNIFVMLRTHELPVWWLSEMKARPCDKSDGEEDNFEPTPKTTTSAGSASTSQKQKAEVADPNKGRCMISGQSRAVAGLVQTAHIMPNMLWYNLYFFAQTGMFFLTKEPGSLVDLRETFKKKKTFEYFAVFCLSQDRVQKLDEDLGPMVRRDAEGRWKMHSFPYTDLPVIKSHAQPQRLPLGKITLRVT</sequence>
<name>A0A5M3MNB4_CONPW</name>
<feature type="compositionally biased region" description="Basic and acidic residues" evidence="1">
    <location>
        <begin position="141"/>
        <end position="151"/>
    </location>
</feature>
<organism evidence="2 3">
    <name type="scientific">Coniophora puteana (strain RWD-64-598)</name>
    <name type="common">Brown rot fungus</name>
    <dbReference type="NCBI Taxonomy" id="741705"/>
    <lineage>
        <taxon>Eukaryota</taxon>
        <taxon>Fungi</taxon>
        <taxon>Dikarya</taxon>
        <taxon>Basidiomycota</taxon>
        <taxon>Agaricomycotina</taxon>
        <taxon>Agaricomycetes</taxon>
        <taxon>Agaricomycetidae</taxon>
        <taxon>Boletales</taxon>
        <taxon>Coniophorineae</taxon>
        <taxon>Coniophoraceae</taxon>
        <taxon>Coniophora</taxon>
    </lineage>
</organism>
<dbReference type="Proteomes" id="UP000053558">
    <property type="component" value="Unassembled WGS sequence"/>
</dbReference>
<feature type="compositionally biased region" description="Basic and acidic residues" evidence="1">
    <location>
        <begin position="53"/>
        <end position="65"/>
    </location>
</feature>
<proteinExistence type="predicted"/>
<comment type="caution">
    <text evidence="2">The sequence shown here is derived from an EMBL/GenBank/DDBJ whole genome shotgun (WGS) entry which is preliminary data.</text>
</comment>
<evidence type="ECO:0000313" key="2">
    <source>
        <dbReference type="EMBL" id="EIW80215.1"/>
    </source>
</evidence>
<feature type="compositionally biased region" description="Low complexity" evidence="1">
    <location>
        <begin position="196"/>
        <end position="209"/>
    </location>
</feature>
<evidence type="ECO:0000313" key="3">
    <source>
        <dbReference type="Proteomes" id="UP000053558"/>
    </source>
</evidence>
<dbReference type="EMBL" id="JH711579">
    <property type="protein sequence ID" value="EIW80215.1"/>
    <property type="molecule type" value="Genomic_DNA"/>
</dbReference>
<feature type="region of interest" description="Disordered" evidence="1">
    <location>
        <begin position="1"/>
        <end position="151"/>
    </location>
</feature>
<dbReference type="GeneID" id="19203241"/>
<feature type="compositionally biased region" description="Basic and acidic residues" evidence="1">
    <location>
        <begin position="210"/>
        <end position="219"/>
    </location>
</feature>
<keyword evidence="3" id="KW-1185">Reference proteome</keyword>
<accession>A0A5M3MNB4</accession>
<gene>
    <name evidence="2" type="ORF">CONPUDRAFT_154261</name>
</gene>
<feature type="compositionally biased region" description="Polar residues" evidence="1">
    <location>
        <begin position="112"/>
        <end position="121"/>
    </location>
</feature>
<dbReference type="KEGG" id="cput:CONPUDRAFT_154261"/>
<protein>
    <submittedName>
        <fullName evidence="2">Uncharacterized protein</fullName>
    </submittedName>
</protein>
<dbReference type="AlphaFoldDB" id="A0A5M3MNB4"/>
<feature type="region of interest" description="Disordered" evidence="1">
    <location>
        <begin position="180"/>
        <end position="220"/>
    </location>
</feature>
<reference evidence="3" key="1">
    <citation type="journal article" date="2012" name="Science">
        <title>The Paleozoic origin of enzymatic lignin decomposition reconstructed from 31 fungal genomes.</title>
        <authorList>
            <person name="Floudas D."/>
            <person name="Binder M."/>
            <person name="Riley R."/>
            <person name="Barry K."/>
            <person name="Blanchette R.A."/>
            <person name="Henrissat B."/>
            <person name="Martinez A.T."/>
            <person name="Otillar R."/>
            <person name="Spatafora J.W."/>
            <person name="Yadav J.S."/>
            <person name="Aerts A."/>
            <person name="Benoit I."/>
            <person name="Boyd A."/>
            <person name="Carlson A."/>
            <person name="Copeland A."/>
            <person name="Coutinho P.M."/>
            <person name="de Vries R.P."/>
            <person name="Ferreira P."/>
            <person name="Findley K."/>
            <person name="Foster B."/>
            <person name="Gaskell J."/>
            <person name="Glotzer D."/>
            <person name="Gorecki P."/>
            <person name="Heitman J."/>
            <person name="Hesse C."/>
            <person name="Hori C."/>
            <person name="Igarashi K."/>
            <person name="Jurgens J.A."/>
            <person name="Kallen N."/>
            <person name="Kersten P."/>
            <person name="Kohler A."/>
            <person name="Kuees U."/>
            <person name="Kumar T.K.A."/>
            <person name="Kuo A."/>
            <person name="LaButti K."/>
            <person name="Larrondo L.F."/>
            <person name="Lindquist E."/>
            <person name="Ling A."/>
            <person name="Lombard V."/>
            <person name="Lucas S."/>
            <person name="Lundell T."/>
            <person name="Martin R."/>
            <person name="McLaughlin D.J."/>
            <person name="Morgenstern I."/>
            <person name="Morin E."/>
            <person name="Murat C."/>
            <person name="Nagy L.G."/>
            <person name="Nolan M."/>
            <person name="Ohm R.A."/>
            <person name="Patyshakuliyeva A."/>
            <person name="Rokas A."/>
            <person name="Ruiz-Duenas F.J."/>
            <person name="Sabat G."/>
            <person name="Salamov A."/>
            <person name="Samejima M."/>
            <person name="Schmutz J."/>
            <person name="Slot J.C."/>
            <person name="St John F."/>
            <person name="Stenlid J."/>
            <person name="Sun H."/>
            <person name="Sun S."/>
            <person name="Syed K."/>
            <person name="Tsang A."/>
            <person name="Wiebenga A."/>
            <person name="Young D."/>
            <person name="Pisabarro A."/>
            <person name="Eastwood D.C."/>
            <person name="Martin F."/>
            <person name="Cullen D."/>
            <person name="Grigoriev I.V."/>
            <person name="Hibbett D.S."/>
        </authorList>
    </citation>
    <scope>NUCLEOTIDE SEQUENCE [LARGE SCALE GENOMIC DNA]</scope>
    <source>
        <strain evidence="3">RWD-64-598 SS2</strain>
    </source>
</reference>
<evidence type="ECO:0000256" key="1">
    <source>
        <dbReference type="SAM" id="MobiDB-lite"/>
    </source>
</evidence>